<dbReference type="InterPro" id="IPR044560">
    <property type="entry name" value="MOase"/>
</dbReference>
<evidence type="ECO:0000256" key="1">
    <source>
        <dbReference type="ARBA" id="ARBA00023002"/>
    </source>
</evidence>
<dbReference type="PRINTS" id="PR00420">
    <property type="entry name" value="RNGMNOXGNASE"/>
</dbReference>
<dbReference type="PANTHER" id="PTHR45934">
    <property type="entry name" value="FAD/NAD(P)-BINDING OXIDOREDUCTASE FAMILY PROTEIN"/>
    <property type="match status" value="1"/>
</dbReference>
<dbReference type="Gene3D" id="3.50.50.60">
    <property type="entry name" value="FAD/NAD(P)-binding domain"/>
    <property type="match status" value="1"/>
</dbReference>
<comment type="similarity">
    <text evidence="3">Belongs to the 3-hydroxybenzoate 6-hydroxylase family.</text>
</comment>
<keyword evidence="2" id="KW-0503">Monooxygenase</keyword>
<evidence type="ECO:0000256" key="2">
    <source>
        <dbReference type="ARBA" id="ARBA00023033"/>
    </source>
</evidence>
<dbReference type="Proteomes" id="UP001300502">
    <property type="component" value="Unassembled WGS sequence"/>
</dbReference>
<dbReference type="Pfam" id="PF01494">
    <property type="entry name" value="FAD_binding_3"/>
    <property type="match status" value="1"/>
</dbReference>
<dbReference type="AlphaFoldDB" id="A0AAV9I337"/>
<protein>
    <recommendedName>
        <fullName evidence="4">FAD-binding domain-containing protein</fullName>
    </recommendedName>
</protein>
<dbReference type="GO" id="GO:0071949">
    <property type="term" value="F:FAD binding"/>
    <property type="evidence" value="ECO:0007669"/>
    <property type="project" value="InterPro"/>
</dbReference>
<gene>
    <name evidence="5" type="ORF">GAYE_HPESCF16G0220</name>
</gene>
<dbReference type="SUPFAM" id="SSF51905">
    <property type="entry name" value="FAD/NAD(P)-binding domain"/>
    <property type="match status" value="1"/>
</dbReference>
<dbReference type="PANTHER" id="PTHR45934:SF9">
    <property type="entry name" value="FAD_NAD(P)-BINDING OXIDOREDUCTASE FAMILY PROTEIN"/>
    <property type="match status" value="1"/>
</dbReference>
<organism evidence="5 6">
    <name type="scientific">Galdieria yellowstonensis</name>
    <dbReference type="NCBI Taxonomy" id="3028027"/>
    <lineage>
        <taxon>Eukaryota</taxon>
        <taxon>Rhodophyta</taxon>
        <taxon>Bangiophyceae</taxon>
        <taxon>Galdieriales</taxon>
        <taxon>Galdieriaceae</taxon>
        <taxon>Galdieria</taxon>
    </lineage>
</organism>
<dbReference type="InterPro" id="IPR036188">
    <property type="entry name" value="FAD/NAD-bd_sf"/>
</dbReference>
<dbReference type="EMBL" id="JANCYU010000003">
    <property type="protein sequence ID" value="KAK4522340.1"/>
    <property type="molecule type" value="Genomic_DNA"/>
</dbReference>
<dbReference type="InterPro" id="IPR002938">
    <property type="entry name" value="FAD-bd"/>
</dbReference>
<keyword evidence="1" id="KW-0560">Oxidoreductase</keyword>
<accession>A0AAV9I337</accession>
<evidence type="ECO:0000313" key="5">
    <source>
        <dbReference type="EMBL" id="KAK4522340.1"/>
    </source>
</evidence>
<evidence type="ECO:0000313" key="6">
    <source>
        <dbReference type="Proteomes" id="UP001300502"/>
    </source>
</evidence>
<feature type="domain" description="FAD-binding" evidence="4">
    <location>
        <begin position="9"/>
        <end position="349"/>
    </location>
</feature>
<evidence type="ECO:0000259" key="4">
    <source>
        <dbReference type="Pfam" id="PF01494"/>
    </source>
</evidence>
<dbReference type="GO" id="GO:0004497">
    <property type="term" value="F:monooxygenase activity"/>
    <property type="evidence" value="ECO:0007669"/>
    <property type="project" value="UniProtKB-KW"/>
</dbReference>
<keyword evidence="6" id="KW-1185">Reference proteome</keyword>
<name>A0AAV9I337_9RHOD</name>
<sequence>MLVTGKSRPVIIIGGGLAGLTTALALHRVGIPCVVFEQQEELTAVEPSAAVSLWSNASAILDRLGAGTKARMHGMPTLELEIYDVKKGTLLKKWNLLKEHLYSCSTEIIPVPRDILRQILCEQLPPDTVVFGAKFQSYVDRGSYVQVKLDNLGEINGSFLIGCDGVYSKVRKAMGFHLEPKYAGYTTWRSIVNFSDTKNYPFFIGKEYWGAGSRFGTLVVNPDRIYWYAIANAEPGQIFLRPFRPQLLKRFQGWPYLCEDLIRSSNEFDIRRYDVYNWPSLSNWTRGRVTLVGDAAHPVTPNMHQGTCMSVEDAACLAQMISKYGHESNKALELYSAARSRQAQSIVHASRIVGQWGSWQHPTALSVRNLLLTYPFIYWFWHKLLKRSNVDLQFPFSLPFTSL</sequence>
<reference evidence="5 6" key="1">
    <citation type="submission" date="2022-07" db="EMBL/GenBank/DDBJ databases">
        <title>Genome-wide signatures of adaptation to extreme environments.</title>
        <authorList>
            <person name="Cho C.H."/>
            <person name="Yoon H.S."/>
        </authorList>
    </citation>
    <scope>NUCLEOTIDE SEQUENCE [LARGE SCALE GENOMIC DNA]</scope>
    <source>
        <strain evidence="5 6">108.79 E11</strain>
    </source>
</reference>
<comment type="caution">
    <text evidence="5">The sequence shown here is derived from an EMBL/GenBank/DDBJ whole genome shotgun (WGS) entry which is preliminary data.</text>
</comment>
<evidence type="ECO:0000256" key="3">
    <source>
        <dbReference type="ARBA" id="ARBA00024018"/>
    </source>
</evidence>
<proteinExistence type="inferred from homology"/>